<sequence length="78" mass="8756">MTSLLEKMEKDGLVIRFANPADKRSVLISLTDKGMGLAKQINSSYSNIDETVLSCLSTEEKDQFLGWIRLVASKYIED</sequence>
<dbReference type="GO" id="GO:0003700">
    <property type="term" value="F:DNA-binding transcription factor activity"/>
    <property type="evidence" value="ECO:0007669"/>
    <property type="project" value="InterPro"/>
</dbReference>
<dbReference type="SUPFAM" id="SSF46785">
    <property type="entry name" value="Winged helix' DNA-binding domain"/>
    <property type="match status" value="1"/>
</dbReference>
<dbReference type="AlphaFoldDB" id="N2BU85"/>
<dbReference type="PANTHER" id="PTHR42756">
    <property type="entry name" value="TRANSCRIPTIONAL REGULATOR, MARR"/>
    <property type="match status" value="1"/>
</dbReference>
<evidence type="ECO:0000256" key="3">
    <source>
        <dbReference type="ARBA" id="ARBA00023163"/>
    </source>
</evidence>
<evidence type="ECO:0000259" key="4">
    <source>
        <dbReference type="PROSITE" id="PS50995"/>
    </source>
</evidence>
<dbReference type="Proteomes" id="UP000012651">
    <property type="component" value="Unassembled WGS sequence"/>
</dbReference>
<comment type="caution">
    <text evidence="5">The sequence shown here is derived from an EMBL/GenBank/DDBJ whole genome shotgun (WGS) entry which is preliminary data.</text>
</comment>
<name>N2BU85_9ACTN</name>
<keyword evidence="6" id="KW-1185">Reference proteome</keyword>
<dbReference type="PATRIC" id="fig|997872.3.peg.999"/>
<evidence type="ECO:0000313" key="6">
    <source>
        <dbReference type="Proteomes" id="UP000012651"/>
    </source>
</evidence>
<organism evidence="5 6">
    <name type="scientific">Atopobium minutum 10063974</name>
    <dbReference type="NCBI Taxonomy" id="997872"/>
    <lineage>
        <taxon>Bacteria</taxon>
        <taxon>Bacillati</taxon>
        <taxon>Actinomycetota</taxon>
        <taxon>Coriobacteriia</taxon>
        <taxon>Coriobacteriales</taxon>
        <taxon>Atopobiaceae</taxon>
        <taxon>Atopobium</taxon>
    </lineage>
</organism>
<keyword evidence="1" id="KW-0805">Transcription regulation</keyword>
<dbReference type="HOGENOM" id="CLU_2614362_0_0_11"/>
<keyword evidence="3" id="KW-0804">Transcription</keyword>
<dbReference type="EMBL" id="AGXC01000002">
    <property type="protein sequence ID" value="EMZ42025.1"/>
    <property type="molecule type" value="Genomic_DNA"/>
</dbReference>
<dbReference type="InterPro" id="IPR036390">
    <property type="entry name" value="WH_DNA-bd_sf"/>
</dbReference>
<dbReference type="Gene3D" id="1.10.10.10">
    <property type="entry name" value="Winged helix-like DNA-binding domain superfamily/Winged helix DNA-binding domain"/>
    <property type="match status" value="1"/>
</dbReference>
<protein>
    <recommendedName>
        <fullName evidence="4">HTH marR-type domain-containing protein</fullName>
    </recommendedName>
</protein>
<reference evidence="5 6" key="1">
    <citation type="submission" date="2013-03" db="EMBL/GenBank/DDBJ databases">
        <title>The Genome Sequence of Atopobium minutum 10063974.</title>
        <authorList>
            <consortium name="The Broad Institute Genome Sequencing Platform"/>
            <person name="Earl A."/>
            <person name="Ward D."/>
            <person name="Feldgarden M."/>
            <person name="Gevers D."/>
            <person name="Lambert T."/>
            <person name="Marvaud J.-C."/>
            <person name="Courvalin P."/>
            <person name="Walker B."/>
            <person name="Young S.K."/>
            <person name="Zeng Q."/>
            <person name="Gargeya S."/>
            <person name="Fitzgerald M."/>
            <person name="Haas B."/>
            <person name="Abouelleil A."/>
            <person name="Alvarado L."/>
            <person name="Arachchi H.M."/>
            <person name="Berlin A.M."/>
            <person name="Chapman S.B."/>
            <person name="Dewar J."/>
            <person name="Goldberg J."/>
            <person name="Griggs A."/>
            <person name="Gujja S."/>
            <person name="Hansen M."/>
            <person name="Howarth C."/>
            <person name="Imamovic A."/>
            <person name="Larimer J."/>
            <person name="McCowan C."/>
            <person name="Murphy C."/>
            <person name="Neiman D."/>
            <person name="Pearson M."/>
            <person name="Priest M."/>
            <person name="Roberts A."/>
            <person name="Saif S."/>
            <person name="Shea T."/>
            <person name="Sisk P."/>
            <person name="Sykes S."/>
            <person name="Wortman J."/>
            <person name="Nusbaum C."/>
            <person name="Birren B."/>
        </authorList>
    </citation>
    <scope>NUCLEOTIDE SEQUENCE [LARGE SCALE GENOMIC DNA]</scope>
    <source>
        <strain evidence="5 6">10063974</strain>
    </source>
</reference>
<dbReference type="PANTHER" id="PTHR42756:SF1">
    <property type="entry name" value="TRANSCRIPTIONAL REPRESSOR OF EMRAB OPERON"/>
    <property type="match status" value="1"/>
</dbReference>
<dbReference type="InterPro" id="IPR000835">
    <property type="entry name" value="HTH_MarR-typ"/>
</dbReference>
<evidence type="ECO:0000256" key="2">
    <source>
        <dbReference type="ARBA" id="ARBA00023125"/>
    </source>
</evidence>
<evidence type="ECO:0000313" key="5">
    <source>
        <dbReference type="EMBL" id="EMZ42025.1"/>
    </source>
</evidence>
<evidence type="ECO:0000256" key="1">
    <source>
        <dbReference type="ARBA" id="ARBA00023015"/>
    </source>
</evidence>
<dbReference type="PRINTS" id="PR00598">
    <property type="entry name" value="HTHMARR"/>
</dbReference>
<dbReference type="InterPro" id="IPR036388">
    <property type="entry name" value="WH-like_DNA-bd_sf"/>
</dbReference>
<keyword evidence="2" id="KW-0238">DNA-binding</keyword>
<accession>N2BU85</accession>
<dbReference type="PROSITE" id="PS50995">
    <property type="entry name" value="HTH_MARR_2"/>
    <property type="match status" value="1"/>
</dbReference>
<proteinExistence type="predicted"/>
<dbReference type="GO" id="GO:0003677">
    <property type="term" value="F:DNA binding"/>
    <property type="evidence" value="ECO:0007669"/>
    <property type="project" value="UniProtKB-KW"/>
</dbReference>
<feature type="domain" description="HTH marR-type" evidence="4">
    <location>
        <begin position="1"/>
        <end position="73"/>
    </location>
</feature>
<gene>
    <name evidence="5" type="ORF">HMPREF1091_00999</name>
</gene>